<keyword evidence="10" id="KW-1185">Reference proteome</keyword>
<dbReference type="STRING" id="7375.A0A0L0BS16"/>
<evidence type="ECO:0000259" key="8">
    <source>
        <dbReference type="Pfam" id="PF07716"/>
    </source>
</evidence>
<evidence type="ECO:0000313" key="10">
    <source>
        <dbReference type="Proteomes" id="UP000037069"/>
    </source>
</evidence>
<dbReference type="Gene3D" id="1.20.5.170">
    <property type="match status" value="1"/>
</dbReference>
<dbReference type="GO" id="GO:0000981">
    <property type="term" value="F:DNA-binding transcription factor activity, RNA polymerase II-specific"/>
    <property type="evidence" value="ECO:0007669"/>
    <property type="project" value="TreeGrafter"/>
</dbReference>
<sequence length="114" mass="13101">MPARRKASGIQSPQSDDTDKDTEAYQLKRKRNNDAVKKTREKSKQTAQVRKDNVNNLRIKNKELEATIVEVKSNIEYLKNALLHKVDSSKHSEVIQQILEQDSDEEENKDIAPV</sequence>
<evidence type="ECO:0000256" key="1">
    <source>
        <dbReference type="ARBA" id="ARBA00004123"/>
    </source>
</evidence>
<dbReference type="AlphaFoldDB" id="A0A0L0BS16"/>
<name>A0A0L0BS16_LUCCU</name>
<dbReference type="GO" id="GO:0000978">
    <property type="term" value="F:RNA polymerase II cis-regulatory region sequence-specific DNA binding"/>
    <property type="evidence" value="ECO:0007669"/>
    <property type="project" value="TreeGrafter"/>
</dbReference>
<dbReference type="OMA" id="MQDPAYK"/>
<keyword evidence="5" id="KW-0804">Transcription</keyword>
<evidence type="ECO:0000256" key="3">
    <source>
        <dbReference type="ARBA" id="ARBA00023015"/>
    </source>
</evidence>
<evidence type="ECO:0000256" key="5">
    <source>
        <dbReference type="ARBA" id="ARBA00023163"/>
    </source>
</evidence>
<keyword evidence="4" id="KW-0238">DNA-binding</keyword>
<feature type="region of interest" description="Disordered" evidence="7">
    <location>
        <begin position="1"/>
        <end position="50"/>
    </location>
</feature>
<keyword evidence="3" id="KW-0805">Transcription regulation</keyword>
<evidence type="ECO:0000313" key="9">
    <source>
        <dbReference type="EMBL" id="KNC22832.1"/>
    </source>
</evidence>
<dbReference type="PANTHER" id="PTHR23334">
    <property type="entry name" value="CCAAT/ENHANCER BINDING PROTEIN"/>
    <property type="match status" value="1"/>
</dbReference>
<feature type="domain" description="BZIP" evidence="8">
    <location>
        <begin position="22"/>
        <end position="70"/>
    </location>
</feature>
<dbReference type="InterPro" id="IPR031106">
    <property type="entry name" value="C/EBP"/>
</dbReference>
<protein>
    <recommendedName>
        <fullName evidence="8">BZIP domain-containing protein</fullName>
    </recommendedName>
</protein>
<dbReference type="GO" id="GO:0006351">
    <property type="term" value="P:DNA-templated transcription"/>
    <property type="evidence" value="ECO:0007669"/>
    <property type="project" value="InterPro"/>
</dbReference>
<evidence type="ECO:0000256" key="6">
    <source>
        <dbReference type="ARBA" id="ARBA00023242"/>
    </source>
</evidence>
<comment type="similarity">
    <text evidence="2">Belongs to the bZIP family. C/EBP subfamily.</text>
</comment>
<accession>A0A0L0BS16</accession>
<evidence type="ECO:0000256" key="2">
    <source>
        <dbReference type="ARBA" id="ARBA00006951"/>
    </source>
</evidence>
<evidence type="ECO:0000256" key="7">
    <source>
        <dbReference type="SAM" id="MobiDB-lite"/>
    </source>
</evidence>
<gene>
    <name evidence="9" type="ORF">FF38_08048</name>
</gene>
<dbReference type="PANTHER" id="PTHR23334:SF69">
    <property type="entry name" value="CCAAT_ENHANCER-BINDING PROTEIN GAMMA"/>
    <property type="match status" value="1"/>
</dbReference>
<keyword evidence="6" id="KW-0539">Nucleus</keyword>
<dbReference type="Pfam" id="PF07716">
    <property type="entry name" value="bZIP_2"/>
    <property type="match status" value="1"/>
</dbReference>
<dbReference type="OrthoDB" id="10039716at2759"/>
<organism evidence="9 10">
    <name type="scientific">Lucilia cuprina</name>
    <name type="common">Green bottle fly</name>
    <name type="synonym">Australian sheep blowfly</name>
    <dbReference type="NCBI Taxonomy" id="7375"/>
    <lineage>
        <taxon>Eukaryota</taxon>
        <taxon>Metazoa</taxon>
        <taxon>Ecdysozoa</taxon>
        <taxon>Arthropoda</taxon>
        <taxon>Hexapoda</taxon>
        <taxon>Insecta</taxon>
        <taxon>Pterygota</taxon>
        <taxon>Neoptera</taxon>
        <taxon>Endopterygota</taxon>
        <taxon>Diptera</taxon>
        <taxon>Brachycera</taxon>
        <taxon>Muscomorpha</taxon>
        <taxon>Oestroidea</taxon>
        <taxon>Calliphoridae</taxon>
        <taxon>Luciliinae</taxon>
        <taxon>Lucilia</taxon>
    </lineage>
</organism>
<comment type="caution">
    <text evidence="9">The sequence shown here is derived from an EMBL/GenBank/DDBJ whole genome shotgun (WGS) entry which is preliminary data.</text>
</comment>
<dbReference type="SUPFAM" id="SSF57959">
    <property type="entry name" value="Leucine zipper domain"/>
    <property type="match status" value="1"/>
</dbReference>
<reference evidence="9 10" key="1">
    <citation type="journal article" date="2015" name="Nat. Commun.">
        <title>Lucilia cuprina genome unlocks parasitic fly biology to underpin future interventions.</title>
        <authorList>
            <person name="Anstead C.A."/>
            <person name="Korhonen P.K."/>
            <person name="Young N.D."/>
            <person name="Hall R.S."/>
            <person name="Jex A.R."/>
            <person name="Murali S.C."/>
            <person name="Hughes D.S."/>
            <person name="Lee S.F."/>
            <person name="Perry T."/>
            <person name="Stroehlein A.J."/>
            <person name="Ansell B.R."/>
            <person name="Breugelmans B."/>
            <person name="Hofmann A."/>
            <person name="Qu J."/>
            <person name="Dugan S."/>
            <person name="Lee S.L."/>
            <person name="Chao H."/>
            <person name="Dinh H."/>
            <person name="Han Y."/>
            <person name="Doddapaneni H.V."/>
            <person name="Worley K.C."/>
            <person name="Muzny D.M."/>
            <person name="Ioannidis P."/>
            <person name="Waterhouse R.M."/>
            <person name="Zdobnov E.M."/>
            <person name="James P.J."/>
            <person name="Bagnall N.H."/>
            <person name="Kotze A.C."/>
            <person name="Gibbs R.A."/>
            <person name="Richards S."/>
            <person name="Batterham P."/>
            <person name="Gasser R.B."/>
        </authorList>
    </citation>
    <scope>NUCLEOTIDE SEQUENCE [LARGE SCALE GENOMIC DNA]</scope>
    <source>
        <strain evidence="9 10">LS</strain>
        <tissue evidence="9">Full body</tissue>
    </source>
</reference>
<dbReference type="EMBL" id="JRES01001454">
    <property type="protein sequence ID" value="KNC22832.1"/>
    <property type="molecule type" value="Genomic_DNA"/>
</dbReference>
<dbReference type="InterPro" id="IPR004827">
    <property type="entry name" value="bZIP"/>
</dbReference>
<proteinExistence type="inferred from homology"/>
<comment type="subcellular location">
    <subcellularLocation>
        <location evidence="1">Nucleus</location>
    </subcellularLocation>
</comment>
<evidence type="ECO:0000256" key="4">
    <source>
        <dbReference type="ARBA" id="ARBA00023125"/>
    </source>
</evidence>
<dbReference type="GO" id="GO:0005634">
    <property type="term" value="C:nucleus"/>
    <property type="evidence" value="ECO:0007669"/>
    <property type="project" value="UniProtKB-SubCell"/>
</dbReference>
<dbReference type="Proteomes" id="UP000037069">
    <property type="component" value="Unassembled WGS sequence"/>
</dbReference>
<feature type="compositionally biased region" description="Basic and acidic residues" evidence="7">
    <location>
        <begin position="32"/>
        <end position="50"/>
    </location>
</feature>
<dbReference type="InterPro" id="IPR046347">
    <property type="entry name" value="bZIP_sf"/>
</dbReference>